<gene>
    <name evidence="2" type="ORF">KC19_7G010800</name>
</gene>
<dbReference type="EMBL" id="CM026428">
    <property type="protein sequence ID" value="KAG0565733.1"/>
    <property type="molecule type" value="Genomic_DNA"/>
</dbReference>
<evidence type="ECO:0000313" key="2">
    <source>
        <dbReference type="EMBL" id="KAG0565733.1"/>
    </source>
</evidence>
<evidence type="ECO:0000256" key="1">
    <source>
        <dbReference type="SAM" id="MobiDB-lite"/>
    </source>
</evidence>
<keyword evidence="3" id="KW-1185">Reference proteome</keyword>
<dbReference type="Proteomes" id="UP000822688">
    <property type="component" value="Chromosome 7"/>
</dbReference>
<evidence type="ECO:0000313" key="3">
    <source>
        <dbReference type="Proteomes" id="UP000822688"/>
    </source>
</evidence>
<feature type="compositionally biased region" description="Basic and acidic residues" evidence="1">
    <location>
        <begin position="128"/>
        <end position="144"/>
    </location>
</feature>
<dbReference type="AlphaFoldDB" id="A0A8T0H3F2"/>
<sequence>MLRLQSDEYNQLLSVGTNIVSAWVTSEGYSESERLRLLKLLNSDFLLQLPVRPRLVKQKTPAGLRFLWHYHAAATPGWKSRRPEGHSRGFSEEINTFLRTKWFPDHTGTSDVSGVVECRTRTSGGDGVWKRSREDRCVDGDTNKSRKCMGSPDGRRSSKE</sequence>
<protein>
    <submittedName>
        <fullName evidence="2">Uncharacterized protein</fullName>
    </submittedName>
</protein>
<comment type="caution">
    <text evidence="2">The sequence shown here is derived from an EMBL/GenBank/DDBJ whole genome shotgun (WGS) entry which is preliminary data.</text>
</comment>
<feature type="region of interest" description="Disordered" evidence="1">
    <location>
        <begin position="121"/>
        <end position="160"/>
    </location>
</feature>
<name>A0A8T0H3F2_CERPU</name>
<proteinExistence type="predicted"/>
<accession>A0A8T0H3F2</accession>
<organism evidence="2 3">
    <name type="scientific">Ceratodon purpureus</name>
    <name type="common">Fire moss</name>
    <name type="synonym">Dicranum purpureum</name>
    <dbReference type="NCBI Taxonomy" id="3225"/>
    <lineage>
        <taxon>Eukaryota</taxon>
        <taxon>Viridiplantae</taxon>
        <taxon>Streptophyta</taxon>
        <taxon>Embryophyta</taxon>
        <taxon>Bryophyta</taxon>
        <taxon>Bryophytina</taxon>
        <taxon>Bryopsida</taxon>
        <taxon>Dicranidae</taxon>
        <taxon>Pseudoditrichales</taxon>
        <taxon>Ditrichaceae</taxon>
        <taxon>Ceratodon</taxon>
    </lineage>
</organism>
<reference evidence="2" key="1">
    <citation type="submission" date="2020-06" db="EMBL/GenBank/DDBJ databases">
        <title>WGS assembly of Ceratodon purpureus strain R40.</title>
        <authorList>
            <person name="Carey S.B."/>
            <person name="Jenkins J."/>
            <person name="Shu S."/>
            <person name="Lovell J.T."/>
            <person name="Sreedasyam A."/>
            <person name="Maumus F."/>
            <person name="Tiley G.P."/>
            <person name="Fernandez-Pozo N."/>
            <person name="Barry K."/>
            <person name="Chen C."/>
            <person name="Wang M."/>
            <person name="Lipzen A."/>
            <person name="Daum C."/>
            <person name="Saski C.A."/>
            <person name="Payton A.C."/>
            <person name="Mcbreen J.C."/>
            <person name="Conrad R.E."/>
            <person name="Kollar L.M."/>
            <person name="Olsson S."/>
            <person name="Huttunen S."/>
            <person name="Landis J.B."/>
            <person name="Wickett N.J."/>
            <person name="Johnson M.G."/>
            <person name="Rensing S.A."/>
            <person name="Grimwood J."/>
            <person name="Schmutz J."/>
            <person name="Mcdaniel S.F."/>
        </authorList>
    </citation>
    <scope>NUCLEOTIDE SEQUENCE</scope>
    <source>
        <strain evidence="2">R40</strain>
    </source>
</reference>